<keyword evidence="6" id="KW-0436">Ligase</keyword>
<dbReference type="Gene3D" id="3.40.50.12780">
    <property type="entry name" value="N-terminal domain of ligase-like"/>
    <property type="match status" value="1"/>
</dbReference>
<name>A0A0D2DPH1_9EURO</name>
<dbReference type="GeneID" id="25305745"/>
<gene>
    <name evidence="6" type="ORF">Z517_06255</name>
</gene>
<evidence type="ECO:0000256" key="2">
    <source>
        <dbReference type="SAM" id="MobiDB-lite"/>
    </source>
</evidence>
<keyword evidence="7" id="KW-1185">Reference proteome</keyword>
<dbReference type="HOGENOM" id="CLU_000022_3_3_1"/>
<accession>A0A0D2DPH1</accession>
<dbReference type="OrthoDB" id="10253869at2759"/>
<protein>
    <submittedName>
        <fullName evidence="6">Acetoacetate-CoA ligase</fullName>
    </submittedName>
</protein>
<dbReference type="PANTHER" id="PTHR42921:SF4">
    <property type="entry name" value="ACETOACETYL-COA SYNTHASE (AFU_ORTHOLOGUE AFUA_8G04770)"/>
    <property type="match status" value="1"/>
</dbReference>
<dbReference type="InterPro" id="IPR032387">
    <property type="entry name" value="ACAS_N"/>
</dbReference>
<dbReference type="PANTHER" id="PTHR42921">
    <property type="entry name" value="ACETOACETYL-COA SYNTHETASE"/>
    <property type="match status" value="1"/>
</dbReference>
<dbReference type="RefSeq" id="XP_013283449.1">
    <property type="nucleotide sequence ID" value="XM_013427995.1"/>
</dbReference>
<evidence type="ECO:0000259" key="5">
    <source>
        <dbReference type="Pfam" id="PF16177"/>
    </source>
</evidence>
<evidence type="ECO:0000259" key="4">
    <source>
        <dbReference type="Pfam" id="PF00501"/>
    </source>
</evidence>
<dbReference type="InterPro" id="IPR000873">
    <property type="entry name" value="AMP-dep_synth/lig_dom"/>
</dbReference>
<dbReference type="Pfam" id="PF00501">
    <property type="entry name" value="AMP-binding"/>
    <property type="match status" value="1"/>
</dbReference>
<evidence type="ECO:0000313" key="7">
    <source>
        <dbReference type="Proteomes" id="UP000053029"/>
    </source>
</evidence>
<dbReference type="Pfam" id="PF16177">
    <property type="entry name" value="ACAS_N"/>
    <property type="match status" value="1"/>
</dbReference>
<evidence type="ECO:0000256" key="3">
    <source>
        <dbReference type="SAM" id="Phobius"/>
    </source>
</evidence>
<dbReference type="InterPro" id="IPR042099">
    <property type="entry name" value="ANL_N_sf"/>
</dbReference>
<feature type="domain" description="Acetyl-coenzyme A synthetase N-terminal" evidence="5">
    <location>
        <begin position="50"/>
        <end position="108"/>
    </location>
</feature>
<dbReference type="InterPro" id="IPR045851">
    <property type="entry name" value="AMP-bd_C_sf"/>
</dbReference>
<dbReference type="SUPFAM" id="SSF56801">
    <property type="entry name" value="Acetyl-CoA synthetase-like"/>
    <property type="match status" value="1"/>
</dbReference>
<dbReference type="NCBIfam" id="TIGR01217">
    <property type="entry name" value="ac_ac_CoA_syn"/>
    <property type="match status" value="1"/>
</dbReference>
<sequence>MTSTRKQQQELHPEHPIPRKLWEHPNPQSTDMWKFKVSLEKASGQKFENYDALYNYSVTQRAAFWRHVFDYFPIVYSGTVPEPVVDESARMDSIPRWFTGVRMNFAQNILFSGDENGRPVIDAAKADNKIACTEVREGCFLEPIRHVTWKELRQRVGRLSQAMRAHGVKKGDRIALVASTCLDTLTVFLATTTLGALFSSSSTDMGVKGILDRLTQIKPRFLFMDDWAVYNGKKIDLRGKMKDIMAGMEGVDEFQGIVSQARFQHSPADVSSVPRARTWASFISAAKSDKLEFEDTEFADPFLVVYSSGTTGQPKCIVHAIGGVIISGHKEYRLHRRINANSKQLQYTTTGWIMYLASVQALITGCQMIMYDGSPFVPNLTNLLKLVAQEKVTHLGISPRYLQTLQTNGVVPKKVGDLSNLEVITSTGMVLSDQLFEWVYDEGFPPSVQLDNISGGTDLAGCFGTGNPILPLYVGGCQCLSLGVPVKVFDQTVEGGKGVEVEDGVPGELVAFQAFPTMPITFLGENGPQRYFDSYFARFDNVWTHGDFIMIHPVTKQVMFLGRADGVLNPSGVRFGSAEIYSIIEAHFADKISDSICVGQRRPQDQDERVILFLLMKPGHEFTPQLVREVKEAIRKATSPRHVPKFVFETKEIPTTVNLKKVELPVKQIVSGKVIKPSGTLLNPDSLNYYYQFAKDENLVDLSEPRAKL</sequence>
<proteinExistence type="inferred from homology"/>
<dbReference type="GO" id="GO:0006629">
    <property type="term" value="P:lipid metabolic process"/>
    <property type="evidence" value="ECO:0007669"/>
    <property type="project" value="InterPro"/>
</dbReference>
<dbReference type="InterPro" id="IPR005914">
    <property type="entry name" value="Acac_CoA_synth"/>
</dbReference>
<dbReference type="AlphaFoldDB" id="A0A0D2DPH1"/>
<feature type="domain" description="AMP-dependent synthetase/ligase" evidence="4">
    <location>
        <begin position="128"/>
        <end position="510"/>
    </location>
</feature>
<keyword evidence="3" id="KW-0812">Transmembrane</keyword>
<comment type="similarity">
    <text evidence="1">Belongs to the ATP-dependent AMP-binding enzyme family.</text>
</comment>
<dbReference type="Proteomes" id="UP000053029">
    <property type="component" value="Unassembled WGS sequence"/>
</dbReference>
<dbReference type="PROSITE" id="PS00455">
    <property type="entry name" value="AMP_BINDING"/>
    <property type="match status" value="1"/>
</dbReference>
<reference evidence="6 7" key="1">
    <citation type="submission" date="2015-01" db="EMBL/GenBank/DDBJ databases">
        <title>The Genome Sequence of Fonsecaea pedrosoi CBS 271.37.</title>
        <authorList>
            <consortium name="The Broad Institute Genomics Platform"/>
            <person name="Cuomo C."/>
            <person name="de Hoog S."/>
            <person name="Gorbushina A."/>
            <person name="Stielow B."/>
            <person name="Teixiera M."/>
            <person name="Abouelleil A."/>
            <person name="Chapman S.B."/>
            <person name="Priest M."/>
            <person name="Young S.K."/>
            <person name="Wortman J."/>
            <person name="Nusbaum C."/>
            <person name="Birren B."/>
        </authorList>
    </citation>
    <scope>NUCLEOTIDE SEQUENCE [LARGE SCALE GENOMIC DNA]</scope>
    <source>
        <strain evidence="6 7">CBS 271.37</strain>
    </source>
</reference>
<keyword evidence="3" id="KW-1133">Transmembrane helix</keyword>
<organism evidence="6 7">
    <name type="scientific">Fonsecaea pedrosoi CBS 271.37</name>
    <dbReference type="NCBI Taxonomy" id="1442368"/>
    <lineage>
        <taxon>Eukaryota</taxon>
        <taxon>Fungi</taxon>
        <taxon>Dikarya</taxon>
        <taxon>Ascomycota</taxon>
        <taxon>Pezizomycotina</taxon>
        <taxon>Eurotiomycetes</taxon>
        <taxon>Chaetothyriomycetidae</taxon>
        <taxon>Chaetothyriales</taxon>
        <taxon>Herpotrichiellaceae</taxon>
        <taxon>Fonsecaea</taxon>
    </lineage>
</organism>
<dbReference type="InterPro" id="IPR020845">
    <property type="entry name" value="AMP-binding_CS"/>
</dbReference>
<dbReference type="GO" id="GO:0030729">
    <property type="term" value="F:acetoacetate-CoA ligase activity"/>
    <property type="evidence" value="ECO:0007669"/>
    <property type="project" value="InterPro"/>
</dbReference>
<dbReference type="EMBL" id="KN846972">
    <property type="protein sequence ID" value="KIW79641.1"/>
    <property type="molecule type" value="Genomic_DNA"/>
</dbReference>
<dbReference type="Gene3D" id="3.30.300.30">
    <property type="match status" value="1"/>
</dbReference>
<dbReference type="STRING" id="1442368.A0A0D2DPH1"/>
<feature type="transmembrane region" description="Helical" evidence="3">
    <location>
        <begin position="174"/>
        <end position="198"/>
    </location>
</feature>
<feature type="compositionally biased region" description="Basic and acidic residues" evidence="2">
    <location>
        <begin position="7"/>
        <end position="23"/>
    </location>
</feature>
<evidence type="ECO:0000313" key="6">
    <source>
        <dbReference type="EMBL" id="KIW79641.1"/>
    </source>
</evidence>
<feature type="region of interest" description="Disordered" evidence="2">
    <location>
        <begin position="1"/>
        <end position="25"/>
    </location>
</feature>
<evidence type="ECO:0000256" key="1">
    <source>
        <dbReference type="ARBA" id="ARBA00006432"/>
    </source>
</evidence>
<dbReference type="VEuPathDB" id="FungiDB:Z517_06255"/>
<keyword evidence="3" id="KW-0472">Membrane</keyword>